<dbReference type="Gene3D" id="3.30.420.10">
    <property type="entry name" value="Ribonuclease H-like superfamily/Ribonuclease H"/>
    <property type="match status" value="1"/>
</dbReference>
<feature type="domain" description="RNase H type-1" evidence="1">
    <location>
        <begin position="182"/>
        <end position="258"/>
    </location>
</feature>
<evidence type="ECO:0000313" key="2">
    <source>
        <dbReference type="EMBL" id="KAK6917138.1"/>
    </source>
</evidence>
<dbReference type="GO" id="GO:0004523">
    <property type="term" value="F:RNA-DNA hybrid ribonuclease activity"/>
    <property type="evidence" value="ECO:0007669"/>
    <property type="project" value="InterPro"/>
</dbReference>
<comment type="caution">
    <text evidence="2">The sequence shown here is derived from an EMBL/GenBank/DDBJ whole genome shotgun (WGS) entry which is preliminary data.</text>
</comment>
<dbReference type="Pfam" id="PF13456">
    <property type="entry name" value="RVT_3"/>
    <property type="match status" value="1"/>
</dbReference>
<reference evidence="2 3" key="1">
    <citation type="submission" date="2023-12" db="EMBL/GenBank/DDBJ databases">
        <title>A high-quality genome assembly for Dillenia turbinata (Dilleniales).</title>
        <authorList>
            <person name="Chanderbali A."/>
        </authorList>
    </citation>
    <scope>NUCLEOTIDE SEQUENCE [LARGE SCALE GENOMIC DNA]</scope>
    <source>
        <strain evidence="2">LSX21</strain>
        <tissue evidence="2">Leaf</tissue>
    </source>
</reference>
<evidence type="ECO:0000313" key="3">
    <source>
        <dbReference type="Proteomes" id="UP001370490"/>
    </source>
</evidence>
<dbReference type="GO" id="GO:0003676">
    <property type="term" value="F:nucleic acid binding"/>
    <property type="evidence" value="ECO:0007669"/>
    <property type="project" value="InterPro"/>
</dbReference>
<dbReference type="AlphaFoldDB" id="A0AAN8UHX4"/>
<protein>
    <submittedName>
        <fullName evidence="2">Ribonuclease H domain</fullName>
    </submittedName>
</protein>
<sequence>MRRQKGKQESVAINVDFKNACDSAIGLLGGGFNGVWHQRINKAHYSHFKEKINAHLDFSKHGVLSQSLLTPWVKISKYAEDKDQKDHQKSYLNSFPIWKHMCKARDVIYEDLGWIVHNGKRKAFHNGVFAIEARWRRGMIDNYLCPISKAIWAYLGINNNGGGDGGGSSNEKGNATGAEGHKALIVSREVPSWSLGISKLLIEMDSKVVVMPLEGELKKPEEEDHLDIHCRKELSGFEDASLSHVLRQANAAADGLAMLAHSHILGLKVYEKPPQAT</sequence>
<name>A0AAN8UHX4_9MAGN</name>
<dbReference type="CDD" id="cd06222">
    <property type="entry name" value="RNase_H_like"/>
    <property type="match status" value="1"/>
</dbReference>
<dbReference type="InterPro" id="IPR002156">
    <property type="entry name" value="RNaseH_domain"/>
</dbReference>
<dbReference type="Proteomes" id="UP001370490">
    <property type="component" value="Unassembled WGS sequence"/>
</dbReference>
<dbReference type="InterPro" id="IPR036397">
    <property type="entry name" value="RNaseH_sf"/>
</dbReference>
<dbReference type="InterPro" id="IPR044730">
    <property type="entry name" value="RNase_H-like_dom_plant"/>
</dbReference>
<evidence type="ECO:0000259" key="1">
    <source>
        <dbReference type="Pfam" id="PF13456"/>
    </source>
</evidence>
<keyword evidence="3" id="KW-1185">Reference proteome</keyword>
<organism evidence="2 3">
    <name type="scientific">Dillenia turbinata</name>
    <dbReference type="NCBI Taxonomy" id="194707"/>
    <lineage>
        <taxon>Eukaryota</taxon>
        <taxon>Viridiplantae</taxon>
        <taxon>Streptophyta</taxon>
        <taxon>Embryophyta</taxon>
        <taxon>Tracheophyta</taxon>
        <taxon>Spermatophyta</taxon>
        <taxon>Magnoliopsida</taxon>
        <taxon>eudicotyledons</taxon>
        <taxon>Gunneridae</taxon>
        <taxon>Pentapetalae</taxon>
        <taxon>Dilleniales</taxon>
        <taxon>Dilleniaceae</taxon>
        <taxon>Dillenia</taxon>
    </lineage>
</organism>
<proteinExistence type="predicted"/>
<dbReference type="EMBL" id="JBAMMX010000023">
    <property type="protein sequence ID" value="KAK6917138.1"/>
    <property type="molecule type" value="Genomic_DNA"/>
</dbReference>
<accession>A0AAN8UHX4</accession>
<gene>
    <name evidence="2" type="ORF">RJ641_017889</name>
</gene>